<keyword evidence="3 5" id="KW-0863">Zinc-finger</keyword>
<keyword evidence="2" id="KW-0677">Repeat</keyword>
<keyword evidence="6" id="KW-0175">Coiled coil</keyword>
<evidence type="ECO:0000256" key="5">
    <source>
        <dbReference type="PROSITE-ProRule" id="PRU00042"/>
    </source>
</evidence>
<feature type="domain" description="C2H2-type" evidence="8">
    <location>
        <begin position="108"/>
        <end position="136"/>
    </location>
</feature>
<organism evidence="9">
    <name type="scientific">Hexamita inflata</name>
    <dbReference type="NCBI Taxonomy" id="28002"/>
    <lineage>
        <taxon>Eukaryota</taxon>
        <taxon>Metamonada</taxon>
        <taxon>Diplomonadida</taxon>
        <taxon>Hexamitidae</taxon>
        <taxon>Hexamitinae</taxon>
        <taxon>Hexamita</taxon>
    </lineage>
</organism>
<proteinExistence type="predicted"/>
<dbReference type="EMBL" id="CATOUU010000126">
    <property type="protein sequence ID" value="CAI9917225.1"/>
    <property type="molecule type" value="Genomic_DNA"/>
</dbReference>
<name>A0AA86ND01_9EUKA</name>
<protein>
    <submittedName>
        <fullName evidence="9">Zinc finger and BTB domain-containing protein</fullName>
    </submittedName>
    <submittedName>
        <fullName evidence="10">Zinc_finger and BTB domain-containing protein</fullName>
    </submittedName>
</protein>
<keyword evidence="1" id="KW-0479">Metal-binding</keyword>
<comment type="caution">
    <text evidence="9">The sequence shown here is derived from an EMBL/GenBank/DDBJ whole genome shotgun (WGS) entry which is preliminary data.</text>
</comment>
<feature type="domain" description="C2H2-type" evidence="8">
    <location>
        <begin position="75"/>
        <end position="103"/>
    </location>
</feature>
<evidence type="ECO:0000256" key="3">
    <source>
        <dbReference type="ARBA" id="ARBA00022771"/>
    </source>
</evidence>
<feature type="compositionally biased region" description="Polar residues" evidence="7">
    <location>
        <begin position="256"/>
        <end position="270"/>
    </location>
</feature>
<dbReference type="PANTHER" id="PTHR24379:SF127">
    <property type="entry name" value="BLOODY FINGERS-RELATED"/>
    <property type="match status" value="1"/>
</dbReference>
<dbReference type="AlphaFoldDB" id="A0AA86ND01"/>
<evidence type="ECO:0000256" key="1">
    <source>
        <dbReference type="ARBA" id="ARBA00022723"/>
    </source>
</evidence>
<evidence type="ECO:0000256" key="2">
    <source>
        <dbReference type="ARBA" id="ARBA00022737"/>
    </source>
</evidence>
<evidence type="ECO:0000256" key="7">
    <source>
        <dbReference type="SAM" id="MobiDB-lite"/>
    </source>
</evidence>
<feature type="domain" description="C2H2-type" evidence="8">
    <location>
        <begin position="15"/>
        <end position="37"/>
    </location>
</feature>
<dbReference type="InterPro" id="IPR013087">
    <property type="entry name" value="Znf_C2H2_type"/>
</dbReference>
<evidence type="ECO:0000256" key="4">
    <source>
        <dbReference type="ARBA" id="ARBA00022833"/>
    </source>
</evidence>
<dbReference type="SUPFAM" id="SSF57667">
    <property type="entry name" value="beta-beta-alpha zinc fingers"/>
    <property type="match status" value="2"/>
</dbReference>
<dbReference type="PROSITE" id="PS00028">
    <property type="entry name" value="ZINC_FINGER_C2H2_1"/>
    <property type="match status" value="5"/>
</dbReference>
<dbReference type="InterPro" id="IPR036236">
    <property type="entry name" value="Znf_C2H2_sf"/>
</dbReference>
<dbReference type="GO" id="GO:0008270">
    <property type="term" value="F:zinc ion binding"/>
    <property type="evidence" value="ECO:0007669"/>
    <property type="project" value="UniProtKB-KW"/>
</dbReference>
<sequence>MQQQDNTKNAKPREFKCRTCLVMFDTHEQLMEHVKIHPIICKHCQNTFQTIQELKMHLETAHEQKTEAKTKNQEFKCQTCSQNFLTQKALNAHIQKEHQVVKQPAITFKCQQCAKIFKKVQELNTHNKQEHTEVQSAQPLNEMLNENKTDQKVKEMICEKCKEIFNNKKELNEHKSQKHPQCSKCKIEFETVEQQEQHKLLKHPNVPKAAENEPQIQQVVQKQERFKEKIAKQDTQTEKKPNGKNRDNKQSKENGKQVQQGQIKQDNTVKAKNLQKDDKQETKQPLNTQNNFVALTARIIVYLDNGIEENNLLSHLNKLNKSIIKEDSQLLIDCDVIDLEDVKQQIIQYQKILKYTIIIN</sequence>
<evidence type="ECO:0000259" key="8">
    <source>
        <dbReference type="PROSITE" id="PS50157"/>
    </source>
</evidence>
<reference evidence="10 11" key="2">
    <citation type="submission" date="2024-07" db="EMBL/GenBank/DDBJ databases">
        <authorList>
            <person name="Akdeniz Z."/>
        </authorList>
    </citation>
    <scope>NUCLEOTIDE SEQUENCE [LARGE SCALE GENOMIC DNA]</scope>
</reference>
<feature type="domain" description="C2H2-type" evidence="8">
    <location>
        <begin position="39"/>
        <end position="67"/>
    </location>
</feature>
<dbReference type="EMBL" id="CAXDID020000214">
    <property type="protein sequence ID" value="CAL6057417.1"/>
    <property type="molecule type" value="Genomic_DNA"/>
</dbReference>
<evidence type="ECO:0000313" key="9">
    <source>
        <dbReference type="EMBL" id="CAI9917225.1"/>
    </source>
</evidence>
<dbReference type="GO" id="GO:0005634">
    <property type="term" value="C:nucleus"/>
    <property type="evidence" value="ECO:0007669"/>
    <property type="project" value="TreeGrafter"/>
</dbReference>
<keyword evidence="11" id="KW-1185">Reference proteome</keyword>
<dbReference type="GO" id="GO:0000981">
    <property type="term" value="F:DNA-binding transcription factor activity, RNA polymerase II-specific"/>
    <property type="evidence" value="ECO:0007669"/>
    <property type="project" value="TreeGrafter"/>
</dbReference>
<dbReference type="SMART" id="SM00355">
    <property type="entry name" value="ZnF_C2H2"/>
    <property type="match status" value="6"/>
</dbReference>
<feature type="coiled-coil region" evidence="6">
    <location>
        <begin position="51"/>
        <end position="78"/>
    </location>
</feature>
<dbReference type="Pfam" id="PF13912">
    <property type="entry name" value="zf-C2H2_6"/>
    <property type="match status" value="3"/>
</dbReference>
<reference evidence="9" key="1">
    <citation type="submission" date="2023-06" db="EMBL/GenBank/DDBJ databases">
        <authorList>
            <person name="Kurt Z."/>
        </authorList>
    </citation>
    <scope>NUCLEOTIDE SEQUENCE</scope>
</reference>
<feature type="region of interest" description="Disordered" evidence="7">
    <location>
        <begin position="228"/>
        <end position="285"/>
    </location>
</feature>
<dbReference type="Proteomes" id="UP001642409">
    <property type="component" value="Unassembled WGS sequence"/>
</dbReference>
<dbReference type="PANTHER" id="PTHR24379">
    <property type="entry name" value="KRAB AND ZINC FINGER DOMAIN-CONTAINING"/>
    <property type="match status" value="1"/>
</dbReference>
<accession>A0AA86ND01</accession>
<dbReference type="PROSITE" id="PS50157">
    <property type="entry name" value="ZINC_FINGER_C2H2_2"/>
    <property type="match status" value="4"/>
</dbReference>
<evidence type="ECO:0000256" key="6">
    <source>
        <dbReference type="SAM" id="Coils"/>
    </source>
</evidence>
<dbReference type="Gene3D" id="3.30.160.60">
    <property type="entry name" value="Classic Zinc Finger"/>
    <property type="match status" value="2"/>
</dbReference>
<dbReference type="GO" id="GO:0000977">
    <property type="term" value="F:RNA polymerase II transcription regulatory region sequence-specific DNA binding"/>
    <property type="evidence" value="ECO:0007669"/>
    <property type="project" value="TreeGrafter"/>
</dbReference>
<keyword evidence="4" id="KW-0862">Zinc</keyword>
<gene>
    <name evidence="10" type="ORF">HINF_LOCUS47497</name>
    <name evidence="9" type="ORF">HINF_LOCUS4870</name>
</gene>
<evidence type="ECO:0000313" key="10">
    <source>
        <dbReference type="EMBL" id="CAL6057417.1"/>
    </source>
</evidence>
<evidence type="ECO:0000313" key="11">
    <source>
        <dbReference type="Proteomes" id="UP001642409"/>
    </source>
</evidence>
<feature type="compositionally biased region" description="Basic and acidic residues" evidence="7">
    <location>
        <begin position="228"/>
        <end position="255"/>
    </location>
</feature>